<dbReference type="EMBL" id="MN740373">
    <property type="protein sequence ID" value="QHU03228.1"/>
    <property type="molecule type" value="Genomic_DNA"/>
</dbReference>
<sequence>MNYNNRFDRLRNRFKTRDDLKNEIKKDIKKDYIKDKIERFEEVTKLVDMFKDTYKRESMEILEKLENINNNNNLELEIPKMDSTKLIVKYIENALSKL</sequence>
<accession>A0A6C0JHH6</accession>
<name>A0A6C0JHH6_9ZZZZ</name>
<protein>
    <submittedName>
        <fullName evidence="1">Uncharacterized protein</fullName>
    </submittedName>
</protein>
<organism evidence="1">
    <name type="scientific">viral metagenome</name>
    <dbReference type="NCBI Taxonomy" id="1070528"/>
    <lineage>
        <taxon>unclassified sequences</taxon>
        <taxon>metagenomes</taxon>
        <taxon>organismal metagenomes</taxon>
    </lineage>
</organism>
<evidence type="ECO:0000313" key="1">
    <source>
        <dbReference type="EMBL" id="QHU03228.1"/>
    </source>
</evidence>
<reference evidence="1" key="1">
    <citation type="journal article" date="2020" name="Nature">
        <title>Giant virus diversity and host interactions through global metagenomics.</title>
        <authorList>
            <person name="Schulz F."/>
            <person name="Roux S."/>
            <person name="Paez-Espino D."/>
            <person name="Jungbluth S."/>
            <person name="Walsh D.A."/>
            <person name="Denef V.J."/>
            <person name="McMahon K.D."/>
            <person name="Konstantinidis K.T."/>
            <person name="Eloe-Fadrosh E.A."/>
            <person name="Kyrpides N.C."/>
            <person name="Woyke T."/>
        </authorList>
    </citation>
    <scope>NUCLEOTIDE SEQUENCE</scope>
    <source>
        <strain evidence="1">GVMAG-M-3300026093-6</strain>
    </source>
</reference>
<proteinExistence type="predicted"/>
<dbReference type="AlphaFoldDB" id="A0A6C0JHH6"/>